<evidence type="ECO:0000313" key="3">
    <source>
        <dbReference type="Proteomes" id="UP001222603"/>
    </source>
</evidence>
<feature type="chain" id="PRO_5043375258" evidence="1">
    <location>
        <begin position="22"/>
        <end position="181"/>
    </location>
</feature>
<dbReference type="EMBL" id="JAQNSI010000367">
    <property type="protein sequence ID" value="MDC1901506.1"/>
    <property type="molecule type" value="Genomic_DNA"/>
</dbReference>
<proteinExistence type="predicted"/>
<feature type="non-terminal residue" evidence="2">
    <location>
        <position position="181"/>
    </location>
</feature>
<keyword evidence="1" id="KW-0732">Signal</keyword>
<reference evidence="2" key="1">
    <citation type="submission" date="2022-10" db="EMBL/GenBank/DDBJ databases">
        <title>Human gut microbiome strain richness.</title>
        <authorList>
            <person name="Chen-Liaw A."/>
        </authorList>
    </citation>
    <scope>NUCLEOTIDE SEQUENCE</scope>
    <source>
        <strain evidence="2">1001713st1_F9_1001713B170221_170320</strain>
    </source>
</reference>
<feature type="signal peptide" evidence="1">
    <location>
        <begin position="1"/>
        <end position="21"/>
    </location>
</feature>
<gene>
    <name evidence="2" type="ORF">POZ10_12845</name>
</gene>
<sequence>MKYLCIILFLAISISSCQQQAVNEKCEKNIIVCFDHYHPKPYKTPGGVGHMPMPKVLYTDSIGTLVEYMPNKDSDTLTIYSTEHFKELGLNYGDFEFNYYPLMKGDTVIISMDSLGYPILSSKHHPGYSRIYNMNYELRKGKTHAGLEAKTCLGGEWVRIAKSIDIIRANNWTSLLMDYCP</sequence>
<evidence type="ECO:0000256" key="1">
    <source>
        <dbReference type="SAM" id="SignalP"/>
    </source>
</evidence>
<dbReference type="AlphaFoldDB" id="A0AAW6H208"/>
<dbReference type="PROSITE" id="PS51257">
    <property type="entry name" value="PROKAR_LIPOPROTEIN"/>
    <property type="match status" value="1"/>
</dbReference>
<organism evidence="2 3">
    <name type="scientific">Bacteroides uniformis</name>
    <dbReference type="NCBI Taxonomy" id="820"/>
    <lineage>
        <taxon>Bacteria</taxon>
        <taxon>Pseudomonadati</taxon>
        <taxon>Bacteroidota</taxon>
        <taxon>Bacteroidia</taxon>
        <taxon>Bacteroidales</taxon>
        <taxon>Bacteroidaceae</taxon>
        <taxon>Bacteroides</taxon>
    </lineage>
</organism>
<name>A0AAW6H208_BACUN</name>
<accession>A0AAW6H208</accession>
<dbReference type="Proteomes" id="UP001222603">
    <property type="component" value="Unassembled WGS sequence"/>
</dbReference>
<protein>
    <submittedName>
        <fullName evidence="2">TlpA family protein disulfide reductase</fullName>
    </submittedName>
</protein>
<comment type="caution">
    <text evidence="2">The sequence shown here is derived from an EMBL/GenBank/DDBJ whole genome shotgun (WGS) entry which is preliminary data.</text>
</comment>
<evidence type="ECO:0000313" key="2">
    <source>
        <dbReference type="EMBL" id="MDC1901506.1"/>
    </source>
</evidence>